<evidence type="ECO:0000313" key="3">
    <source>
        <dbReference type="Proteomes" id="UP000015241"/>
    </source>
</evidence>
<dbReference type="EMBL" id="KE504176">
    <property type="protein sequence ID" value="EPS97421.1"/>
    <property type="molecule type" value="Genomic_DNA"/>
</dbReference>
<dbReference type="Proteomes" id="UP000015241">
    <property type="component" value="Unassembled WGS sequence"/>
</dbReference>
<name>S8DWB2_FOMSC</name>
<dbReference type="InParanoid" id="S8DWB2"/>
<accession>S8DWB2</accession>
<reference evidence="2 3" key="1">
    <citation type="journal article" date="2012" name="Science">
        <title>The Paleozoic origin of enzymatic lignin decomposition reconstructed from 31 fungal genomes.</title>
        <authorList>
            <person name="Floudas D."/>
            <person name="Binder M."/>
            <person name="Riley R."/>
            <person name="Barry K."/>
            <person name="Blanchette R.A."/>
            <person name="Henrissat B."/>
            <person name="Martinez A.T."/>
            <person name="Otillar R."/>
            <person name="Spatafora J.W."/>
            <person name="Yadav J.S."/>
            <person name="Aerts A."/>
            <person name="Benoit I."/>
            <person name="Boyd A."/>
            <person name="Carlson A."/>
            <person name="Copeland A."/>
            <person name="Coutinho P.M."/>
            <person name="de Vries R.P."/>
            <person name="Ferreira P."/>
            <person name="Findley K."/>
            <person name="Foster B."/>
            <person name="Gaskell J."/>
            <person name="Glotzer D."/>
            <person name="Gorecki P."/>
            <person name="Heitman J."/>
            <person name="Hesse C."/>
            <person name="Hori C."/>
            <person name="Igarashi K."/>
            <person name="Jurgens J.A."/>
            <person name="Kallen N."/>
            <person name="Kersten P."/>
            <person name="Kohler A."/>
            <person name="Kuees U."/>
            <person name="Kumar T.K.A."/>
            <person name="Kuo A."/>
            <person name="LaButti K."/>
            <person name="Larrondo L.F."/>
            <person name="Lindquist E."/>
            <person name="Ling A."/>
            <person name="Lombard V."/>
            <person name="Lucas S."/>
            <person name="Lundell T."/>
            <person name="Martin R."/>
            <person name="McLaughlin D.J."/>
            <person name="Morgenstern I."/>
            <person name="Morin E."/>
            <person name="Murat C."/>
            <person name="Nagy L.G."/>
            <person name="Nolan M."/>
            <person name="Ohm R.A."/>
            <person name="Patyshakuliyeva A."/>
            <person name="Rokas A."/>
            <person name="Ruiz-Duenas F.J."/>
            <person name="Sabat G."/>
            <person name="Salamov A."/>
            <person name="Samejima M."/>
            <person name="Schmutz J."/>
            <person name="Slot J.C."/>
            <person name="St John F."/>
            <person name="Stenlid J."/>
            <person name="Sun H."/>
            <person name="Sun S."/>
            <person name="Syed K."/>
            <person name="Tsang A."/>
            <person name="Wiebenga A."/>
            <person name="Young D."/>
            <person name="Pisabarro A."/>
            <person name="Eastwood D.C."/>
            <person name="Martin F."/>
            <person name="Cullen D."/>
            <person name="Grigoriev I.V."/>
            <person name="Hibbett D.S."/>
        </authorList>
    </citation>
    <scope>NUCLEOTIDE SEQUENCE</scope>
    <source>
        <strain evidence="3">FP-58527</strain>
    </source>
</reference>
<proteinExistence type="predicted"/>
<gene>
    <name evidence="2" type="ORF">FOMPIDRAFT_1018306</name>
</gene>
<dbReference type="OrthoDB" id="6910977at2759"/>
<sequence length="330" mass="35312">MSDSSPTGSPSRSDECRIQGWTAPEDAACRALQGSHTPYPYNQATLAHQQQASLDTSFSQPFHFTGQANTMDTMAEAGPSSSWPGSHMHGADFAAMPLGGDQYQGATSYGASARGGPNICFAPYSSGSWQPSLGTTHAETSGIPPVRNASTDAEFPTLVQGWAPPNVRRSLSYGHGSASSLAAVPSMHQANPTADLLPRSGTASPADARPPGGSGPLGGEITGERCRWGGECQVIITDRSASGINRHLRECHVQPWDDRARGYCQWEGSTCSKKLLFYFGFGKHIASVHIRSTASHASAMDDPRVRDELVLDRCNERRVLHTHMLSSRED</sequence>
<keyword evidence="3" id="KW-1185">Reference proteome</keyword>
<protein>
    <submittedName>
        <fullName evidence="2">Uncharacterized protein</fullName>
    </submittedName>
</protein>
<evidence type="ECO:0000313" key="2">
    <source>
        <dbReference type="EMBL" id="EPS97421.1"/>
    </source>
</evidence>
<dbReference type="HOGENOM" id="CLU_842081_0_0_1"/>
<dbReference type="AlphaFoldDB" id="S8DWB2"/>
<organism evidence="2 3">
    <name type="scientific">Fomitopsis schrenkii</name>
    <name type="common">Brown rot fungus</name>
    <dbReference type="NCBI Taxonomy" id="2126942"/>
    <lineage>
        <taxon>Eukaryota</taxon>
        <taxon>Fungi</taxon>
        <taxon>Dikarya</taxon>
        <taxon>Basidiomycota</taxon>
        <taxon>Agaricomycotina</taxon>
        <taxon>Agaricomycetes</taxon>
        <taxon>Polyporales</taxon>
        <taxon>Fomitopsis</taxon>
    </lineage>
</organism>
<evidence type="ECO:0000256" key="1">
    <source>
        <dbReference type="SAM" id="MobiDB-lite"/>
    </source>
</evidence>
<feature type="region of interest" description="Disordered" evidence="1">
    <location>
        <begin position="191"/>
        <end position="221"/>
    </location>
</feature>
<feature type="compositionally biased region" description="Gly residues" evidence="1">
    <location>
        <begin position="212"/>
        <end position="221"/>
    </location>
</feature>
<dbReference type="STRING" id="743788.S8DWB2"/>